<comment type="caution">
    <text evidence="8">The sequence shown here is derived from an EMBL/GenBank/DDBJ whole genome shotgun (WGS) entry which is preliminary data.</text>
</comment>
<sequence>MKKVLSAIIIIFMLAFMQAYAANDSRLSYDTAKEVMLKNSRAVAKQKLSERKAFYQYNGVVQRTRGIETEMTVIDTPMGKYYYVYPPNIQVLLTKQAELLPLQMRYYWRMADNGRIVTEKALSLGLRDLYLGFMKSDMDYRLSLEKLELQEKKYNAAKLKAEKGLISGIELEEAEYDYLKAKKDVEKYKRSRENMQRSINSYIGVPIDTAYDKVLFSEYTRNLVVKPLEYYTEAALENRLEIISVAEEIKTKEKHLEILEIGRAKDIYPDIRKEYEDVLLEIETLKVKLEKARYDVENNIKSAYIDVIKEKDNMDNLMATLNMQKRNFERLKARYEQGFIPETVIEEMELAIEELQNGVNLTVYNYNTKKMKLEEAAGLGPAY</sequence>
<dbReference type="PANTHER" id="PTHR30026">
    <property type="entry name" value="OUTER MEMBRANE PROTEIN TOLC"/>
    <property type="match status" value="1"/>
</dbReference>
<keyword evidence="6" id="KW-0175">Coiled coil</keyword>
<accession>A0AB36TIP8</accession>
<dbReference type="Gene3D" id="1.20.1600.10">
    <property type="entry name" value="Outer membrane efflux proteins (OEP)"/>
    <property type="match status" value="2"/>
</dbReference>
<evidence type="ECO:0000256" key="7">
    <source>
        <dbReference type="SAM" id="SignalP"/>
    </source>
</evidence>
<dbReference type="GO" id="GO:1990281">
    <property type="term" value="C:efflux pump complex"/>
    <property type="evidence" value="ECO:0007669"/>
    <property type="project" value="TreeGrafter"/>
</dbReference>
<keyword evidence="2" id="KW-1134">Transmembrane beta strand</keyword>
<dbReference type="GO" id="GO:0015562">
    <property type="term" value="F:efflux transmembrane transporter activity"/>
    <property type="evidence" value="ECO:0007669"/>
    <property type="project" value="InterPro"/>
</dbReference>
<evidence type="ECO:0000313" key="8">
    <source>
        <dbReference type="EMBL" id="PFH03729.1"/>
    </source>
</evidence>
<dbReference type="PANTHER" id="PTHR30026:SF20">
    <property type="entry name" value="OUTER MEMBRANE PROTEIN TOLC"/>
    <property type="match status" value="1"/>
</dbReference>
<dbReference type="SUPFAM" id="SSF56954">
    <property type="entry name" value="Outer membrane efflux proteins (OEP)"/>
    <property type="match status" value="1"/>
</dbReference>
<dbReference type="AlphaFoldDB" id="A0AB36TIP8"/>
<evidence type="ECO:0000256" key="2">
    <source>
        <dbReference type="ARBA" id="ARBA00022452"/>
    </source>
</evidence>
<dbReference type="Proteomes" id="UP000223596">
    <property type="component" value="Unassembled WGS sequence"/>
</dbReference>
<evidence type="ECO:0000256" key="4">
    <source>
        <dbReference type="ARBA" id="ARBA00023136"/>
    </source>
</evidence>
<name>A0AB36TIP8_ACETH</name>
<dbReference type="EMBL" id="PDBW01000001">
    <property type="protein sequence ID" value="PFH03729.1"/>
    <property type="molecule type" value="Genomic_DNA"/>
</dbReference>
<feature type="coiled-coil region" evidence="6">
    <location>
        <begin position="171"/>
        <end position="198"/>
    </location>
</feature>
<feature type="coiled-coil region" evidence="6">
    <location>
        <begin position="272"/>
        <end position="334"/>
    </location>
</feature>
<organism evidence="8 9">
    <name type="scientific">Acetivibrio thermocellus AD2</name>
    <dbReference type="NCBI Taxonomy" id="1138384"/>
    <lineage>
        <taxon>Bacteria</taxon>
        <taxon>Bacillati</taxon>
        <taxon>Bacillota</taxon>
        <taxon>Clostridia</taxon>
        <taxon>Eubacteriales</taxon>
        <taxon>Oscillospiraceae</taxon>
        <taxon>Acetivibrio</taxon>
    </lineage>
</organism>
<keyword evidence="4" id="KW-0472">Membrane</keyword>
<comment type="subcellular location">
    <subcellularLocation>
        <location evidence="1">Cell outer membrane</location>
    </subcellularLocation>
</comment>
<gene>
    <name evidence="8" type="ORF">M972_112542</name>
</gene>
<dbReference type="GO" id="GO:0009279">
    <property type="term" value="C:cell outer membrane"/>
    <property type="evidence" value="ECO:0007669"/>
    <property type="project" value="UniProtKB-SubCell"/>
</dbReference>
<dbReference type="GeneID" id="35803487"/>
<dbReference type="RefSeq" id="WP_003515917.1">
    <property type="nucleotide sequence ID" value="NZ_CP013828.1"/>
</dbReference>
<dbReference type="InterPro" id="IPR051906">
    <property type="entry name" value="TolC-like"/>
</dbReference>
<evidence type="ECO:0000256" key="6">
    <source>
        <dbReference type="SAM" id="Coils"/>
    </source>
</evidence>
<keyword evidence="3" id="KW-0812">Transmembrane</keyword>
<evidence type="ECO:0000256" key="5">
    <source>
        <dbReference type="ARBA" id="ARBA00023237"/>
    </source>
</evidence>
<feature type="signal peptide" evidence="7">
    <location>
        <begin position="1"/>
        <end position="21"/>
    </location>
</feature>
<protein>
    <submittedName>
        <fullName evidence="8">Outer membrane efflux protein</fullName>
    </submittedName>
</protein>
<evidence type="ECO:0000256" key="3">
    <source>
        <dbReference type="ARBA" id="ARBA00022692"/>
    </source>
</evidence>
<dbReference type="GO" id="GO:0015288">
    <property type="term" value="F:porin activity"/>
    <property type="evidence" value="ECO:0007669"/>
    <property type="project" value="TreeGrafter"/>
</dbReference>
<keyword evidence="5" id="KW-0998">Cell outer membrane</keyword>
<evidence type="ECO:0000256" key="1">
    <source>
        <dbReference type="ARBA" id="ARBA00004442"/>
    </source>
</evidence>
<reference evidence="8 9" key="1">
    <citation type="submission" date="2017-09" db="EMBL/GenBank/DDBJ databases">
        <title>Evaluation of Pacific Biosciences Sequencing Technology to Finishing C. thermocellum Genome Sequences.</title>
        <authorList>
            <person name="Brown S."/>
        </authorList>
    </citation>
    <scope>NUCLEOTIDE SEQUENCE [LARGE SCALE GENOMIC DNA]</scope>
    <source>
        <strain evidence="8 9">AD2</strain>
    </source>
</reference>
<keyword evidence="7" id="KW-0732">Signal</keyword>
<proteinExistence type="predicted"/>
<feature type="chain" id="PRO_5044189575" evidence="7">
    <location>
        <begin position="22"/>
        <end position="383"/>
    </location>
</feature>
<evidence type="ECO:0000313" key="9">
    <source>
        <dbReference type="Proteomes" id="UP000223596"/>
    </source>
</evidence>